<gene>
    <name evidence="2" type="ORF">Pfra01_001942400</name>
</gene>
<keyword evidence="3" id="KW-1185">Reference proteome</keyword>
<evidence type="ECO:0000313" key="3">
    <source>
        <dbReference type="Proteomes" id="UP001165121"/>
    </source>
</evidence>
<protein>
    <submittedName>
        <fullName evidence="2">Unnamed protein product</fullName>
    </submittedName>
</protein>
<evidence type="ECO:0000313" key="2">
    <source>
        <dbReference type="EMBL" id="GMF49291.1"/>
    </source>
</evidence>
<sequence length="159" mass="18435">MFGVGAAWRQRFTSLRPSRSKVDHDTDTCEEDSFASEHDTDTGSEWLYIEEPAGFFVPKMQMRMQHLQLDQVHHVLHYGNFKHVMRLHNIKLVTPVEETSARGTKKWWMTVQDPTTLQVWVIHFPSRCRQQAWVDLLTSVFNATSSDAVVSDLVFIDSL</sequence>
<comment type="caution">
    <text evidence="2">The sequence shown here is derived from an EMBL/GenBank/DDBJ whole genome shotgun (WGS) entry which is preliminary data.</text>
</comment>
<dbReference type="EMBL" id="BSXT01002510">
    <property type="protein sequence ID" value="GMF49291.1"/>
    <property type="molecule type" value="Genomic_DNA"/>
</dbReference>
<dbReference type="Proteomes" id="UP001165121">
    <property type="component" value="Unassembled WGS sequence"/>
</dbReference>
<dbReference type="OrthoDB" id="110826at2759"/>
<dbReference type="AlphaFoldDB" id="A0A9W6XXG5"/>
<organism evidence="2 3">
    <name type="scientific">Phytophthora fragariaefolia</name>
    <dbReference type="NCBI Taxonomy" id="1490495"/>
    <lineage>
        <taxon>Eukaryota</taxon>
        <taxon>Sar</taxon>
        <taxon>Stramenopiles</taxon>
        <taxon>Oomycota</taxon>
        <taxon>Peronosporomycetes</taxon>
        <taxon>Peronosporales</taxon>
        <taxon>Peronosporaceae</taxon>
        <taxon>Phytophthora</taxon>
    </lineage>
</organism>
<feature type="region of interest" description="Disordered" evidence="1">
    <location>
        <begin position="19"/>
        <end position="39"/>
    </location>
</feature>
<name>A0A9W6XXG5_9STRA</name>
<evidence type="ECO:0000256" key="1">
    <source>
        <dbReference type="SAM" id="MobiDB-lite"/>
    </source>
</evidence>
<accession>A0A9W6XXG5</accession>
<reference evidence="2" key="1">
    <citation type="submission" date="2023-04" db="EMBL/GenBank/DDBJ databases">
        <title>Phytophthora fragariaefolia NBRC 109709.</title>
        <authorList>
            <person name="Ichikawa N."/>
            <person name="Sato H."/>
            <person name="Tonouchi N."/>
        </authorList>
    </citation>
    <scope>NUCLEOTIDE SEQUENCE</scope>
    <source>
        <strain evidence="2">NBRC 109709</strain>
    </source>
</reference>
<proteinExistence type="predicted"/>